<dbReference type="Pfam" id="PF20713">
    <property type="entry name" value="DUF6826"/>
    <property type="match status" value="1"/>
</dbReference>
<comment type="subcellular location">
    <subcellularLocation>
        <location evidence="1">Host cell</location>
    </subcellularLocation>
    <subcellularLocation>
        <location evidence="2">Secreted</location>
    </subcellularLocation>
</comment>
<dbReference type="InterPro" id="IPR017441">
    <property type="entry name" value="Protein_kinase_ATP_BS"/>
</dbReference>
<dbReference type="PANTHER" id="PTHR44167">
    <property type="entry name" value="OVARIAN-SPECIFIC SERINE/THREONINE-PROTEIN KINASE LOK-RELATED"/>
    <property type="match status" value="1"/>
</dbReference>
<evidence type="ECO:0000256" key="2">
    <source>
        <dbReference type="ARBA" id="ARBA00004613"/>
    </source>
</evidence>
<evidence type="ECO:0000256" key="4">
    <source>
        <dbReference type="PROSITE-ProRule" id="PRU10141"/>
    </source>
</evidence>
<dbReference type="GO" id="GO:0005737">
    <property type="term" value="C:cytoplasm"/>
    <property type="evidence" value="ECO:0007669"/>
    <property type="project" value="TreeGrafter"/>
</dbReference>
<evidence type="ECO:0000256" key="3">
    <source>
        <dbReference type="ARBA" id="ARBA00022525"/>
    </source>
</evidence>
<dbReference type="GO" id="GO:0004674">
    <property type="term" value="F:protein serine/threonine kinase activity"/>
    <property type="evidence" value="ECO:0007669"/>
    <property type="project" value="TreeGrafter"/>
</dbReference>
<dbReference type="STRING" id="1348612.A0A397HKX9"/>
<evidence type="ECO:0000313" key="6">
    <source>
        <dbReference type="EMBL" id="RHZ62266.1"/>
    </source>
</evidence>
<gene>
    <name evidence="6" type="ORF">Glove_341g79</name>
</gene>
<dbReference type="GO" id="GO:0005576">
    <property type="term" value="C:extracellular region"/>
    <property type="evidence" value="ECO:0007669"/>
    <property type="project" value="UniProtKB-SubCell"/>
</dbReference>
<dbReference type="PANTHER" id="PTHR44167:SF24">
    <property type="entry name" value="SERINE_THREONINE-PROTEIN KINASE CHK2"/>
    <property type="match status" value="1"/>
</dbReference>
<dbReference type="GO" id="GO:0043657">
    <property type="term" value="C:host cell"/>
    <property type="evidence" value="ECO:0007669"/>
    <property type="project" value="UniProtKB-SubCell"/>
</dbReference>
<dbReference type="GO" id="GO:0005634">
    <property type="term" value="C:nucleus"/>
    <property type="evidence" value="ECO:0007669"/>
    <property type="project" value="TreeGrafter"/>
</dbReference>
<keyword evidence="3" id="KW-0964">Secreted</keyword>
<dbReference type="Pfam" id="PF20147">
    <property type="entry name" value="Crinkler"/>
    <property type="match status" value="1"/>
</dbReference>
<dbReference type="GO" id="GO:0005524">
    <property type="term" value="F:ATP binding"/>
    <property type="evidence" value="ECO:0007669"/>
    <property type="project" value="UniProtKB-UniRule"/>
</dbReference>
<evidence type="ECO:0000313" key="7">
    <source>
        <dbReference type="Proteomes" id="UP000266861"/>
    </source>
</evidence>
<dbReference type="SUPFAM" id="SSF56112">
    <property type="entry name" value="Protein kinase-like (PK-like)"/>
    <property type="match status" value="1"/>
</dbReference>
<evidence type="ECO:0000259" key="5">
    <source>
        <dbReference type="PROSITE" id="PS50011"/>
    </source>
</evidence>
<keyword evidence="4" id="KW-0067">ATP-binding</keyword>
<dbReference type="SMART" id="SM00220">
    <property type="entry name" value="S_TKc"/>
    <property type="match status" value="1"/>
</dbReference>
<dbReference type="EMBL" id="PQFF01000311">
    <property type="protein sequence ID" value="RHZ62266.1"/>
    <property type="molecule type" value="Genomic_DNA"/>
</dbReference>
<organism evidence="6 7">
    <name type="scientific">Diversispora epigaea</name>
    <dbReference type="NCBI Taxonomy" id="1348612"/>
    <lineage>
        <taxon>Eukaryota</taxon>
        <taxon>Fungi</taxon>
        <taxon>Fungi incertae sedis</taxon>
        <taxon>Mucoromycota</taxon>
        <taxon>Glomeromycotina</taxon>
        <taxon>Glomeromycetes</taxon>
        <taxon>Diversisporales</taxon>
        <taxon>Diversisporaceae</taxon>
        <taxon>Diversispora</taxon>
    </lineage>
</organism>
<dbReference type="OrthoDB" id="5979581at2759"/>
<keyword evidence="7" id="KW-1185">Reference proteome</keyword>
<dbReference type="PROSITE" id="PS50011">
    <property type="entry name" value="PROTEIN_KINASE_DOM"/>
    <property type="match status" value="1"/>
</dbReference>
<dbReference type="AlphaFoldDB" id="A0A397HKX9"/>
<feature type="domain" description="Protein kinase" evidence="5">
    <location>
        <begin position="374"/>
        <end position="597"/>
    </location>
</feature>
<keyword evidence="4" id="KW-0547">Nucleotide-binding</keyword>
<dbReference type="Proteomes" id="UP000266861">
    <property type="component" value="Unassembled WGS sequence"/>
</dbReference>
<comment type="caution">
    <text evidence="6">The sequence shown here is derived from an EMBL/GenBank/DDBJ whole genome shotgun (WGS) entry which is preliminary data.</text>
</comment>
<feature type="binding site" evidence="4">
    <location>
        <position position="401"/>
    </location>
    <ligand>
        <name>ATP</name>
        <dbReference type="ChEBI" id="CHEBI:30616"/>
    </ligand>
</feature>
<name>A0A397HKX9_9GLOM</name>
<dbReference type="InterPro" id="IPR011009">
    <property type="entry name" value="Kinase-like_dom_sf"/>
</dbReference>
<evidence type="ECO:0000256" key="1">
    <source>
        <dbReference type="ARBA" id="ARBA00004340"/>
    </source>
</evidence>
<dbReference type="InterPro" id="IPR045379">
    <property type="entry name" value="Crinkler_N"/>
</dbReference>
<dbReference type="InterPro" id="IPR000719">
    <property type="entry name" value="Prot_kinase_dom"/>
</dbReference>
<proteinExistence type="predicted"/>
<dbReference type="InterPro" id="IPR049229">
    <property type="entry name" value="DUF6826"/>
</dbReference>
<dbReference type="GO" id="GO:0044773">
    <property type="term" value="P:mitotic DNA damage checkpoint signaling"/>
    <property type="evidence" value="ECO:0007669"/>
    <property type="project" value="TreeGrafter"/>
</dbReference>
<dbReference type="Gene3D" id="1.10.510.10">
    <property type="entry name" value="Transferase(Phosphotransferase) domain 1"/>
    <property type="match status" value="1"/>
</dbReference>
<sequence length="597" mass="67886">MSDNVTLYCLVEGDSKDRVFEVEIEKRKSVGFLKKKIKEEKPNLLVNVDANDIVLWKINIPIEEDTMEVDIILENIQDKVKLSVPSKKIRNVFTENIADDFINIIIERPSAGQGYTSDVFAKIEELKSELKSGQEELKSDISKMHNAMDVSLCSSGFKTETEKGKEVLEKGKEIDFPLVLTTIIKSSVSGKFTNPPINDGEEAIQNYFMKECMFLETFGPISDNLELSIQDVRRSPVLGTRKPDFVLILKDSQLDYLNVVAVGEIKRPKGRNFSNAQIGQATSFGEKLLQLQPRRSFAFAILTDCVQINIYKVYRIDDRIKSITLFKYEYTAPQTLKYNNNQNNGWKYLVTFMKSTPEALGWVEPSLKFGSETVNLIGVIGAGRTSIVYAGKHNGKSVAVKISRERDALSLLSSLNSPHIAKILFYSDDALVMTPCGKKINNLQKKDIKDIITTLQKVHSLGIIHRDLRKYNFLRDSNGNILVIDWGYSFYSSDNAEFAGALECMPDEVLKSLSKGEKIVYGGKVDLMCFVRSFYLMLHRPSLNRPSFDKDDDIKKRAERLLIFWSIHGKSDVWESIYNAIESLDYKMLIQELERIF</sequence>
<dbReference type="PROSITE" id="PS00107">
    <property type="entry name" value="PROTEIN_KINASE_ATP"/>
    <property type="match status" value="1"/>
</dbReference>
<dbReference type="Pfam" id="PF00069">
    <property type="entry name" value="Pkinase"/>
    <property type="match status" value="1"/>
</dbReference>
<accession>A0A397HKX9</accession>
<reference evidence="6 7" key="1">
    <citation type="submission" date="2018-08" db="EMBL/GenBank/DDBJ databases">
        <title>Genome and evolution of the arbuscular mycorrhizal fungus Diversispora epigaea (formerly Glomus versiforme) and its bacterial endosymbionts.</title>
        <authorList>
            <person name="Sun X."/>
            <person name="Fei Z."/>
            <person name="Harrison M."/>
        </authorList>
    </citation>
    <scope>NUCLEOTIDE SEQUENCE [LARGE SCALE GENOMIC DNA]</scope>
    <source>
        <strain evidence="6 7">IT104</strain>
    </source>
</reference>
<protein>
    <recommendedName>
        <fullName evidence="5">Protein kinase domain-containing protein</fullName>
    </recommendedName>
</protein>